<evidence type="ECO:0000313" key="1">
    <source>
        <dbReference type="EMBL" id="MBB6122995.1"/>
    </source>
</evidence>
<protein>
    <submittedName>
        <fullName evidence="1">Uncharacterized protein</fullName>
    </submittedName>
</protein>
<sequence length="65" mass="7427">MSITFPLLNSLTMPPERKTVPATGGPLSRRPKPIFSKIRKLTARTLTNLIPKFRFVRPDLHPNIF</sequence>
<proteinExistence type="predicted"/>
<gene>
    <name evidence="1" type="ORF">FHS92_000702</name>
</gene>
<reference evidence="1 2" key="1">
    <citation type="submission" date="2020-08" db="EMBL/GenBank/DDBJ databases">
        <title>Genomic Encyclopedia of Type Strains, Phase IV (KMG-IV): sequencing the most valuable type-strain genomes for metagenomic binning, comparative biology and taxonomic classification.</title>
        <authorList>
            <person name="Goeker M."/>
        </authorList>
    </citation>
    <scope>NUCLEOTIDE SEQUENCE [LARGE SCALE GENOMIC DNA]</scope>
    <source>
        <strain evidence="1 2">DSM 102255</strain>
    </source>
</reference>
<keyword evidence="2" id="KW-1185">Reference proteome</keyword>
<evidence type="ECO:0000313" key="2">
    <source>
        <dbReference type="Proteomes" id="UP000552700"/>
    </source>
</evidence>
<accession>A0A841J307</accession>
<dbReference type="AlphaFoldDB" id="A0A841J307"/>
<dbReference type="Proteomes" id="UP000552700">
    <property type="component" value="Unassembled WGS sequence"/>
</dbReference>
<dbReference type="RefSeq" id="WP_184077552.1">
    <property type="nucleotide sequence ID" value="NZ_JACIJP010000001.1"/>
</dbReference>
<organism evidence="1 2">
    <name type="scientific">Sphingobium subterraneum</name>
    <dbReference type="NCBI Taxonomy" id="627688"/>
    <lineage>
        <taxon>Bacteria</taxon>
        <taxon>Pseudomonadati</taxon>
        <taxon>Pseudomonadota</taxon>
        <taxon>Alphaproteobacteria</taxon>
        <taxon>Sphingomonadales</taxon>
        <taxon>Sphingomonadaceae</taxon>
        <taxon>Sphingobium</taxon>
    </lineage>
</organism>
<comment type="caution">
    <text evidence="1">The sequence shown here is derived from an EMBL/GenBank/DDBJ whole genome shotgun (WGS) entry which is preliminary data.</text>
</comment>
<dbReference type="EMBL" id="JACIJP010000001">
    <property type="protein sequence ID" value="MBB6122995.1"/>
    <property type="molecule type" value="Genomic_DNA"/>
</dbReference>
<name>A0A841J307_9SPHN</name>